<dbReference type="Pfam" id="PF00392">
    <property type="entry name" value="GntR"/>
    <property type="match status" value="1"/>
</dbReference>
<keyword evidence="1" id="KW-0805">Transcription regulation</keyword>
<dbReference type="PROSITE" id="PS50949">
    <property type="entry name" value="HTH_GNTR"/>
    <property type="match status" value="1"/>
</dbReference>
<keyword evidence="6" id="KW-1185">Reference proteome</keyword>
<dbReference type="InterPro" id="IPR000524">
    <property type="entry name" value="Tscrpt_reg_HTH_GntR"/>
</dbReference>
<dbReference type="Proteomes" id="UP000677913">
    <property type="component" value="Unassembled WGS sequence"/>
</dbReference>
<gene>
    <name evidence="5" type="ORF">KGA66_26475</name>
</gene>
<dbReference type="InterPro" id="IPR011663">
    <property type="entry name" value="UTRA"/>
</dbReference>
<evidence type="ECO:0000259" key="4">
    <source>
        <dbReference type="PROSITE" id="PS50949"/>
    </source>
</evidence>
<name>A0A8J7WUB2_9ACTN</name>
<reference evidence="5" key="1">
    <citation type="submission" date="2021-04" db="EMBL/GenBank/DDBJ databases">
        <title>Genome based classification of Actinospica acidithermotolerans sp. nov., an actinobacterium isolated from an Indonesian hot spring.</title>
        <authorList>
            <person name="Kusuma A.B."/>
            <person name="Putra K.E."/>
            <person name="Nafisah S."/>
            <person name="Loh J."/>
            <person name="Nouioui I."/>
            <person name="Goodfellow M."/>
        </authorList>
    </citation>
    <scope>NUCLEOTIDE SEQUENCE</scope>
    <source>
        <strain evidence="5">DSM 45618</strain>
    </source>
</reference>
<evidence type="ECO:0000313" key="5">
    <source>
        <dbReference type="EMBL" id="MBS2966612.1"/>
    </source>
</evidence>
<dbReference type="InterPro" id="IPR036388">
    <property type="entry name" value="WH-like_DNA-bd_sf"/>
</dbReference>
<dbReference type="PRINTS" id="PR00035">
    <property type="entry name" value="HTHGNTR"/>
</dbReference>
<protein>
    <submittedName>
        <fullName evidence="5">GntR family transcriptional regulator</fullName>
    </submittedName>
</protein>
<evidence type="ECO:0000313" key="6">
    <source>
        <dbReference type="Proteomes" id="UP000677913"/>
    </source>
</evidence>
<dbReference type="Pfam" id="PF07702">
    <property type="entry name" value="UTRA"/>
    <property type="match status" value="1"/>
</dbReference>
<organism evidence="5 6">
    <name type="scientific">Actinocrinis puniceicyclus</name>
    <dbReference type="NCBI Taxonomy" id="977794"/>
    <lineage>
        <taxon>Bacteria</taxon>
        <taxon>Bacillati</taxon>
        <taxon>Actinomycetota</taxon>
        <taxon>Actinomycetes</taxon>
        <taxon>Catenulisporales</taxon>
        <taxon>Actinospicaceae</taxon>
        <taxon>Actinocrinis</taxon>
    </lineage>
</organism>
<dbReference type="SUPFAM" id="SSF64288">
    <property type="entry name" value="Chorismate lyase-like"/>
    <property type="match status" value="1"/>
</dbReference>
<evidence type="ECO:0000256" key="3">
    <source>
        <dbReference type="ARBA" id="ARBA00023163"/>
    </source>
</evidence>
<dbReference type="GO" id="GO:0003700">
    <property type="term" value="F:DNA-binding transcription factor activity"/>
    <property type="evidence" value="ECO:0007669"/>
    <property type="project" value="InterPro"/>
</dbReference>
<sequence>MVLTVLDRGSAVPLWQQLQADLTARLAAGDFAREFPGELAIAGHYGVSRHTVRQALRKLRADGLVVAERGRQPRIAPTPEIRQPMGALYSLFASVEAAGLDQRNAVRKLEISADAVVAARLGREGSTPLLHLERLRYADDQPLALDRVWLPAELAAPLLEADFTHTGLYTELAERAGVRLEHGREQIHAVVPTAAERMLLQCPPTAAAFSIHRIGYAAGRAVEWRHTIVRGDRFALTAEFSAQAGYRLRQCGALATA</sequence>
<dbReference type="Gene3D" id="1.10.10.10">
    <property type="entry name" value="Winged helix-like DNA-binding domain superfamily/Winged helix DNA-binding domain"/>
    <property type="match status" value="1"/>
</dbReference>
<accession>A0A8J7WUB2</accession>
<dbReference type="GO" id="GO:0045892">
    <property type="term" value="P:negative regulation of DNA-templated transcription"/>
    <property type="evidence" value="ECO:0007669"/>
    <property type="project" value="TreeGrafter"/>
</dbReference>
<feature type="domain" description="HTH gntR-type" evidence="4">
    <location>
        <begin position="12"/>
        <end position="78"/>
    </location>
</feature>
<dbReference type="Gene3D" id="3.40.1410.10">
    <property type="entry name" value="Chorismate lyase-like"/>
    <property type="match status" value="1"/>
</dbReference>
<comment type="caution">
    <text evidence="5">The sequence shown here is derived from an EMBL/GenBank/DDBJ whole genome shotgun (WGS) entry which is preliminary data.</text>
</comment>
<dbReference type="GO" id="GO:0003677">
    <property type="term" value="F:DNA binding"/>
    <property type="evidence" value="ECO:0007669"/>
    <property type="project" value="UniProtKB-KW"/>
</dbReference>
<keyword evidence="2" id="KW-0238">DNA-binding</keyword>
<dbReference type="SUPFAM" id="SSF46785">
    <property type="entry name" value="Winged helix' DNA-binding domain"/>
    <property type="match status" value="1"/>
</dbReference>
<dbReference type="SMART" id="SM00866">
    <property type="entry name" value="UTRA"/>
    <property type="match status" value="1"/>
</dbReference>
<evidence type="ECO:0000256" key="1">
    <source>
        <dbReference type="ARBA" id="ARBA00023015"/>
    </source>
</evidence>
<dbReference type="InterPro" id="IPR036390">
    <property type="entry name" value="WH_DNA-bd_sf"/>
</dbReference>
<dbReference type="PANTHER" id="PTHR44846:SF17">
    <property type="entry name" value="GNTR-FAMILY TRANSCRIPTIONAL REGULATOR"/>
    <property type="match status" value="1"/>
</dbReference>
<dbReference type="PANTHER" id="PTHR44846">
    <property type="entry name" value="MANNOSYL-D-GLYCERATE TRANSPORT/METABOLISM SYSTEM REPRESSOR MNGR-RELATED"/>
    <property type="match status" value="1"/>
</dbReference>
<dbReference type="AlphaFoldDB" id="A0A8J7WUB2"/>
<dbReference type="EMBL" id="JAGSXH010000170">
    <property type="protein sequence ID" value="MBS2966612.1"/>
    <property type="molecule type" value="Genomic_DNA"/>
</dbReference>
<dbReference type="InterPro" id="IPR028978">
    <property type="entry name" value="Chorismate_lyase_/UTRA_dom_sf"/>
</dbReference>
<evidence type="ECO:0000256" key="2">
    <source>
        <dbReference type="ARBA" id="ARBA00023125"/>
    </source>
</evidence>
<keyword evidence="3" id="KW-0804">Transcription</keyword>
<dbReference type="InterPro" id="IPR050679">
    <property type="entry name" value="Bact_HTH_transcr_reg"/>
</dbReference>
<proteinExistence type="predicted"/>